<evidence type="ECO:0000313" key="2">
    <source>
        <dbReference type="Proteomes" id="UP000030816"/>
    </source>
</evidence>
<comment type="caution">
    <text evidence="1">The sequence shown here is derived from an EMBL/GenBank/DDBJ whole genome shotgun (WGS) entry which is preliminary data.</text>
</comment>
<dbReference type="EMBL" id="AZHE01000013">
    <property type="protein sequence ID" value="KHN96736.1"/>
    <property type="molecule type" value="Genomic_DNA"/>
</dbReference>
<dbReference type="GeneID" id="63739747"/>
<dbReference type="OrthoDB" id="2561043at2759"/>
<dbReference type="AlphaFoldDB" id="A0A0B2WL28"/>
<accession>A0A0B2WL28</accession>
<name>A0A0B2WL28_METAS</name>
<dbReference type="RefSeq" id="XP_040677802.1">
    <property type="nucleotide sequence ID" value="XM_040824090.1"/>
</dbReference>
<dbReference type="InterPro" id="IPR024083">
    <property type="entry name" value="Fumarase/histidase_N"/>
</dbReference>
<evidence type="ECO:0000313" key="1">
    <source>
        <dbReference type="EMBL" id="KHN96736.1"/>
    </source>
</evidence>
<keyword evidence="2" id="KW-1185">Reference proteome</keyword>
<dbReference type="GO" id="GO:0016829">
    <property type="term" value="F:lyase activity"/>
    <property type="evidence" value="ECO:0007669"/>
    <property type="project" value="UniProtKB-KW"/>
</dbReference>
<sequence>MVQLNESPSFDEVPCHADIPGSITFARGRQRLNIITDDELKQITARLNKVGAERTTALSS</sequence>
<protein>
    <submittedName>
        <fullName evidence="1">Argininosuccinate lyase</fullName>
    </submittedName>
</protein>
<dbReference type="Proteomes" id="UP000030816">
    <property type="component" value="Unassembled WGS sequence"/>
</dbReference>
<gene>
    <name evidence="1" type="ORF">MAM_05292</name>
</gene>
<organism evidence="1 2">
    <name type="scientific">Metarhizium album (strain ARSEF 1941)</name>
    <dbReference type="NCBI Taxonomy" id="1081103"/>
    <lineage>
        <taxon>Eukaryota</taxon>
        <taxon>Fungi</taxon>
        <taxon>Dikarya</taxon>
        <taxon>Ascomycota</taxon>
        <taxon>Pezizomycotina</taxon>
        <taxon>Sordariomycetes</taxon>
        <taxon>Hypocreomycetidae</taxon>
        <taxon>Hypocreales</taxon>
        <taxon>Clavicipitaceae</taxon>
        <taxon>Metarhizium</taxon>
    </lineage>
</organism>
<keyword evidence="1" id="KW-0456">Lyase</keyword>
<proteinExistence type="predicted"/>
<dbReference type="HOGENOM" id="CLU_2942266_0_0_1"/>
<dbReference type="Gene3D" id="1.10.275.10">
    <property type="entry name" value="Fumarase/aspartase (N-terminal domain)"/>
    <property type="match status" value="1"/>
</dbReference>
<reference evidence="1 2" key="1">
    <citation type="journal article" date="2014" name="Proc. Natl. Acad. Sci. U.S.A.">
        <title>Trajectory and genomic determinants of fungal-pathogen speciation and host adaptation.</title>
        <authorList>
            <person name="Hu X."/>
            <person name="Xiao G."/>
            <person name="Zheng P."/>
            <person name="Shang Y."/>
            <person name="Su Y."/>
            <person name="Zhang X."/>
            <person name="Liu X."/>
            <person name="Zhan S."/>
            <person name="St Leger R.J."/>
            <person name="Wang C."/>
        </authorList>
    </citation>
    <scope>NUCLEOTIDE SEQUENCE [LARGE SCALE GENOMIC DNA]</scope>
    <source>
        <strain evidence="1 2">ARSEF 1941</strain>
    </source>
</reference>